<keyword evidence="7" id="KW-1185">Reference proteome</keyword>
<evidence type="ECO:0000313" key="7">
    <source>
        <dbReference type="Proteomes" id="UP000193067"/>
    </source>
</evidence>
<dbReference type="GO" id="GO:0016020">
    <property type="term" value="C:membrane"/>
    <property type="evidence" value="ECO:0007669"/>
    <property type="project" value="TreeGrafter"/>
</dbReference>
<dbReference type="InterPro" id="IPR001401">
    <property type="entry name" value="Dynamin_GTPase"/>
</dbReference>
<dbReference type="GO" id="GO:0003924">
    <property type="term" value="F:GTPase activity"/>
    <property type="evidence" value="ECO:0007669"/>
    <property type="project" value="InterPro"/>
</dbReference>
<evidence type="ECO:0000259" key="4">
    <source>
        <dbReference type="PROSITE" id="PS51388"/>
    </source>
</evidence>
<dbReference type="PANTHER" id="PTHR11566">
    <property type="entry name" value="DYNAMIN"/>
    <property type="match status" value="1"/>
</dbReference>
<evidence type="ECO:0000256" key="2">
    <source>
        <dbReference type="ARBA" id="ARBA00023134"/>
    </source>
</evidence>
<evidence type="ECO:0000313" key="6">
    <source>
        <dbReference type="EMBL" id="OSD02217.1"/>
    </source>
</evidence>
<dbReference type="Pfam" id="PF00350">
    <property type="entry name" value="Dynamin_N"/>
    <property type="match status" value="1"/>
</dbReference>
<evidence type="ECO:0000259" key="5">
    <source>
        <dbReference type="PROSITE" id="PS51718"/>
    </source>
</evidence>
<dbReference type="InterPro" id="IPR027417">
    <property type="entry name" value="P-loop_NTPase"/>
</dbReference>
<organism evidence="6 7">
    <name type="scientific">Trametes coccinea (strain BRFM310)</name>
    <name type="common">Pycnoporus coccineus</name>
    <dbReference type="NCBI Taxonomy" id="1353009"/>
    <lineage>
        <taxon>Eukaryota</taxon>
        <taxon>Fungi</taxon>
        <taxon>Dikarya</taxon>
        <taxon>Basidiomycota</taxon>
        <taxon>Agaricomycotina</taxon>
        <taxon>Agaricomycetes</taxon>
        <taxon>Polyporales</taxon>
        <taxon>Polyporaceae</taxon>
        <taxon>Trametes</taxon>
    </lineage>
</organism>
<proteinExistence type="predicted"/>
<dbReference type="GO" id="GO:0008017">
    <property type="term" value="F:microtubule binding"/>
    <property type="evidence" value="ECO:0007669"/>
    <property type="project" value="TreeGrafter"/>
</dbReference>
<dbReference type="Proteomes" id="UP000193067">
    <property type="component" value="Unassembled WGS sequence"/>
</dbReference>
<dbReference type="SMART" id="SM00053">
    <property type="entry name" value="DYNc"/>
    <property type="match status" value="1"/>
</dbReference>
<dbReference type="GO" id="GO:0005525">
    <property type="term" value="F:GTP binding"/>
    <property type="evidence" value="ECO:0007669"/>
    <property type="project" value="InterPro"/>
</dbReference>
<keyword evidence="1" id="KW-0547">Nucleotide-binding</keyword>
<sequence length="775" mass="87984">MSGRFGWLGRNGSTRRSKKSNQDNEGHDDVDSDRSNSRSASRDRDERRDTTIGGSDYARKRRELLKLARSLEDLGARSVIDMPRIVVIGAQSTGKSSLVEAVTGINVPRDSGTCTRCPMECTILTSGSTWSCKVSLRRFIGGEDQGTAGFSPQLLHSDDVELWIRRAQAAILCPHISVETIRNRTRSELKELTDTSKDPAVLKFTRDVVVIDIEDPNGADLSFVDLPGLVQNEEESIVTLVEDLVKDYVRPESTIILVTLPATDDLENHKAMRFAKEADPAGLRTIGVITKPDALNEGDTGKREHWRKIFEGKVSQHYLQKGYYCVRLPSDKERLDNMSRRRMQEKERLFFSETAPWKSLDRSRLGVANLVHDISALLMTIIQTALPRMREAVAEHLANCIAELDRLPPMMTEDSDVTAEVVRCIFQFCGAMSKVVLGSSEDRSFVRACRREFLAFEAAIRRTAPDFQPFLQPDNSMDAIALSTSPSESLEVSNPNDEVVGQDRKLITLPDVQRVIEETTGWELPGNVPYEAKERLIKGFMTHWSEAATRCFDDVLADLRERILNEAEGHFGRFPPLERHVKPILLQHLAHHEARSRDVLKKAVQREEAPLGTQAVARFRQLRFRWHARYKEVALQKTQAHRVYTSDWIARENRAISALRELGIHMTNTDIYGLVPLAKYEDELIVMADVRSYFSITSERFSDDVPEEIKANLLLRFVESVQDHLVNQLLRTSNATERLQKLVEEDPLIKRRRAGLRDKCKKLTDCKAKLDRFVL</sequence>
<dbReference type="PANTHER" id="PTHR11566:SF21">
    <property type="entry name" value="DYNAMIN RELATED PROTEIN 1, ISOFORM A"/>
    <property type="match status" value="1"/>
</dbReference>
<evidence type="ECO:0000256" key="1">
    <source>
        <dbReference type="ARBA" id="ARBA00022741"/>
    </source>
</evidence>
<evidence type="ECO:0008006" key="8">
    <source>
        <dbReference type="Google" id="ProtNLM"/>
    </source>
</evidence>
<dbReference type="InterPro" id="IPR000375">
    <property type="entry name" value="Dynamin_stalk"/>
</dbReference>
<dbReference type="InterPro" id="IPR020850">
    <property type="entry name" value="GED_dom"/>
</dbReference>
<feature type="domain" description="Dynamin-type G" evidence="5">
    <location>
        <begin position="79"/>
        <end position="387"/>
    </location>
</feature>
<dbReference type="Gene3D" id="3.40.50.300">
    <property type="entry name" value="P-loop containing nucleotide triphosphate hydrolases"/>
    <property type="match status" value="1"/>
</dbReference>
<dbReference type="AlphaFoldDB" id="A0A1Y2IM67"/>
<dbReference type="PROSITE" id="PS51388">
    <property type="entry name" value="GED"/>
    <property type="match status" value="1"/>
</dbReference>
<protein>
    <recommendedName>
        <fullName evidence="8">P-loop containing nucleoside triphosphate hydrolase protein</fullName>
    </recommendedName>
</protein>
<dbReference type="InterPro" id="IPR003130">
    <property type="entry name" value="GED"/>
</dbReference>
<dbReference type="InterPro" id="IPR022812">
    <property type="entry name" value="Dynamin"/>
</dbReference>
<dbReference type="OrthoDB" id="5061070at2759"/>
<dbReference type="GO" id="GO:0005737">
    <property type="term" value="C:cytoplasm"/>
    <property type="evidence" value="ECO:0007669"/>
    <property type="project" value="TreeGrafter"/>
</dbReference>
<dbReference type="Pfam" id="PF01031">
    <property type="entry name" value="Dynamin_M"/>
    <property type="match status" value="2"/>
</dbReference>
<feature type="region of interest" description="Disordered" evidence="3">
    <location>
        <begin position="1"/>
        <end position="54"/>
    </location>
</feature>
<dbReference type="InterPro" id="IPR030381">
    <property type="entry name" value="G_DYNAMIN_dom"/>
</dbReference>
<dbReference type="CDD" id="cd08771">
    <property type="entry name" value="DLP_1"/>
    <property type="match status" value="1"/>
</dbReference>
<feature type="domain" description="GED" evidence="4">
    <location>
        <begin position="683"/>
        <end position="775"/>
    </location>
</feature>
<dbReference type="Pfam" id="PF02212">
    <property type="entry name" value="GED"/>
    <property type="match status" value="1"/>
</dbReference>
<gene>
    <name evidence="6" type="ORF">PYCCODRAFT_1467882</name>
</gene>
<dbReference type="STRING" id="1353009.A0A1Y2IM67"/>
<dbReference type="GO" id="GO:0005874">
    <property type="term" value="C:microtubule"/>
    <property type="evidence" value="ECO:0007669"/>
    <property type="project" value="TreeGrafter"/>
</dbReference>
<reference evidence="6 7" key="1">
    <citation type="journal article" date="2015" name="Biotechnol. Biofuels">
        <title>Enhanced degradation of softwood versus hardwood by the white-rot fungus Pycnoporus coccineus.</title>
        <authorList>
            <person name="Couturier M."/>
            <person name="Navarro D."/>
            <person name="Chevret D."/>
            <person name="Henrissat B."/>
            <person name="Piumi F."/>
            <person name="Ruiz-Duenas F.J."/>
            <person name="Martinez A.T."/>
            <person name="Grigoriev I.V."/>
            <person name="Riley R."/>
            <person name="Lipzen A."/>
            <person name="Berrin J.G."/>
            <person name="Master E.R."/>
            <person name="Rosso M.N."/>
        </authorList>
    </citation>
    <scope>NUCLEOTIDE SEQUENCE [LARGE SCALE GENOMIC DNA]</scope>
    <source>
        <strain evidence="6 7">BRFM310</strain>
    </source>
</reference>
<dbReference type="EMBL" id="KZ084106">
    <property type="protein sequence ID" value="OSD02217.1"/>
    <property type="molecule type" value="Genomic_DNA"/>
</dbReference>
<dbReference type="PRINTS" id="PR00195">
    <property type="entry name" value="DYNAMIN"/>
</dbReference>
<dbReference type="SUPFAM" id="SSF52540">
    <property type="entry name" value="P-loop containing nucleoside triphosphate hydrolases"/>
    <property type="match status" value="1"/>
</dbReference>
<accession>A0A1Y2IM67</accession>
<dbReference type="InterPro" id="IPR045063">
    <property type="entry name" value="Dynamin_N"/>
</dbReference>
<evidence type="ECO:0000256" key="3">
    <source>
        <dbReference type="SAM" id="MobiDB-lite"/>
    </source>
</evidence>
<dbReference type="PROSITE" id="PS51718">
    <property type="entry name" value="G_DYNAMIN_2"/>
    <property type="match status" value="1"/>
</dbReference>
<feature type="compositionally biased region" description="Basic and acidic residues" evidence="3">
    <location>
        <begin position="20"/>
        <end position="50"/>
    </location>
</feature>
<dbReference type="Gene3D" id="1.20.120.1240">
    <property type="entry name" value="Dynamin, middle domain"/>
    <property type="match status" value="1"/>
</dbReference>
<keyword evidence="2" id="KW-0342">GTP-binding</keyword>
<name>A0A1Y2IM67_TRAC3</name>